<reference evidence="1 2" key="1">
    <citation type="submission" date="2019-03" db="EMBL/GenBank/DDBJ databases">
        <title>Single cell metagenomics reveals metabolic interactions within the superorganism composed of flagellate Streblomastix strix and complex community of Bacteroidetes bacteria on its surface.</title>
        <authorList>
            <person name="Treitli S.C."/>
            <person name="Kolisko M."/>
            <person name="Husnik F."/>
            <person name="Keeling P."/>
            <person name="Hampl V."/>
        </authorList>
    </citation>
    <scope>NUCLEOTIDE SEQUENCE [LARGE SCALE GENOMIC DNA]</scope>
    <source>
        <strain evidence="1">ST1C</strain>
    </source>
</reference>
<organism evidence="1 2">
    <name type="scientific">Streblomastix strix</name>
    <dbReference type="NCBI Taxonomy" id="222440"/>
    <lineage>
        <taxon>Eukaryota</taxon>
        <taxon>Metamonada</taxon>
        <taxon>Preaxostyla</taxon>
        <taxon>Oxymonadida</taxon>
        <taxon>Streblomastigidae</taxon>
        <taxon>Streblomastix</taxon>
    </lineage>
</organism>
<proteinExistence type="predicted"/>
<accession>A0A5J4WE45</accession>
<evidence type="ECO:0000313" key="2">
    <source>
        <dbReference type="Proteomes" id="UP000324800"/>
    </source>
</evidence>
<sequence length="207" mass="21796">MLWNNIGKNHVGYQGIANVMNIVLILENDIILYKGPQAVANPGQNLILSAGSGAAAVFSPIKLVNYRANSISVFPPLVVLTELSWIPKVLAGIVIVQLTQHVQTQQQVADPRAPSGARVYLLPLENNVLQASLRIVILIDGTIITSLKNFGSEVLHGASSAAKWVAPVLHKVMGAVSGPIGAINPIAGMIARGVCGAAGMANKFLNR</sequence>
<dbReference type="AlphaFoldDB" id="A0A5J4WE45"/>
<name>A0A5J4WE45_9EUKA</name>
<dbReference type="EMBL" id="SNRW01002391">
    <property type="protein sequence ID" value="KAA6392943.1"/>
    <property type="molecule type" value="Genomic_DNA"/>
</dbReference>
<protein>
    <submittedName>
        <fullName evidence="1">Uncharacterized protein</fullName>
    </submittedName>
</protein>
<gene>
    <name evidence="1" type="ORF">EZS28_011533</name>
</gene>
<evidence type="ECO:0000313" key="1">
    <source>
        <dbReference type="EMBL" id="KAA6392943.1"/>
    </source>
</evidence>
<comment type="caution">
    <text evidence="1">The sequence shown here is derived from an EMBL/GenBank/DDBJ whole genome shotgun (WGS) entry which is preliminary data.</text>
</comment>
<dbReference type="Proteomes" id="UP000324800">
    <property type="component" value="Unassembled WGS sequence"/>
</dbReference>